<dbReference type="Gene3D" id="1.10.10.10">
    <property type="entry name" value="Winged helix-like DNA-binding domain superfamily/Winged helix DNA-binding domain"/>
    <property type="match status" value="1"/>
</dbReference>
<protein>
    <submittedName>
        <fullName evidence="6">DNA-binding transcriptional regulator, LysR family</fullName>
    </submittedName>
</protein>
<dbReference type="InterPro" id="IPR005119">
    <property type="entry name" value="LysR_subst-bd"/>
</dbReference>
<dbReference type="InterPro" id="IPR036388">
    <property type="entry name" value="WH-like_DNA-bd_sf"/>
</dbReference>
<dbReference type="CDD" id="cd08422">
    <property type="entry name" value="PBP2_CrgA_like"/>
    <property type="match status" value="1"/>
</dbReference>
<proteinExistence type="inferred from homology"/>
<dbReference type="EMBL" id="FOSL01000016">
    <property type="protein sequence ID" value="SFK89165.1"/>
    <property type="molecule type" value="Genomic_DNA"/>
</dbReference>
<gene>
    <name evidence="6" type="ORF">SAMN04488498_11651</name>
</gene>
<keyword evidence="4" id="KW-0804">Transcription</keyword>
<dbReference type="Pfam" id="PF03466">
    <property type="entry name" value="LysR_substrate"/>
    <property type="match status" value="1"/>
</dbReference>
<evidence type="ECO:0000256" key="2">
    <source>
        <dbReference type="ARBA" id="ARBA00023015"/>
    </source>
</evidence>
<evidence type="ECO:0000256" key="1">
    <source>
        <dbReference type="ARBA" id="ARBA00009437"/>
    </source>
</evidence>
<name>A0A1I4D7S2_9HYPH</name>
<dbReference type="Gene3D" id="3.40.190.290">
    <property type="match status" value="1"/>
</dbReference>
<dbReference type="InterPro" id="IPR000847">
    <property type="entry name" value="LysR_HTH_N"/>
</dbReference>
<keyword evidence="7" id="KW-1185">Reference proteome</keyword>
<evidence type="ECO:0000259" key="5">
    <source>
        <dbReference type="PROSITE" id="PS50931"/>
    </source>
</evidence>
<comment type="similarity">
    <text evidence="1">Belongs to the LysR transcriptional regulatory family.</text>
</comment>
<dbReference type="InterPro" id="IPR058163">
    <property type="entry name" value="LysR-type_TF_proteobact-type"/>
</dbReference>
<dbReference type="PANTHER" id="PTHR30537:SF5">
    <property type="entry name" value="HTH-TYPE TRANSCRIPTIONAL ACTIVATOR TTDR-RELATED"/>
    <property type="match status" value="1"/>
</dbReference>
<evidence type="ECO:0000313" key="6">
    <source>
        <dbReference type="EMBL" id="SFK89165.1"/>
    </source>
</evidence>
<dbReference type="PANTHER" id="PTHR30537">
    <property type="entry name" value="HTH-TYPE TRANSCRIPTIONAL REGULATOR"/>
    <property type="match status" value="1"/>
</dbReference>
<dbReference type="Pfam" id="PF00126">
    <property type="entry name" value="HTH_1"/>
    <property type="match status" value="1"/>
</dbReference>
<dbReference type="SUPFAM" id="SSF53850">
    <property type="entry name" value="Periplasmic binding protein-like II"/>
    <property type="match status" value="1"/>
</dbReference>
<keyword evidence="2" id="KW-0805">Transcription regulation</keyword>
<dbReference type="GO" id="GO:0043565">
    <property type="term" value="F:sequence-specific DNA binding"/>
    <property type="evidence" value="ECO:0007669"/>
    <property type="project" value="TreeGrafter"/>
</dbReference>
<dbReference type="PROSITE" id="PS50931">
    <property type="entry name" value="HTH_LYSR"/>
    <property type="match status" value="1"/>
</dbReference>
<evidence type="ECO:0000313" key="7">
    <source>
        <dbReference type="Proteomes" id="UP000323300"/>
    </source>
</evidence>
<dbReference type="FunFam" id="1.10.10.10:FF:000001">
    <property type="entry name" value="LysR family transcriptional regulator"/>
    <property type="match status" value="1"/>
</dbReference>
<dbReference type="OrthoDB" id="9786526at2"/>
<dbReference type="Proteomes" id="UP000323300">
    <property type="component" value="Unassembled WGS sequence"/>
</dbReference>
<dbReference type="GO" id="GO:0006351">
    <property type="term" value="P:DNA-templated transcription"/>
    <property type="evidence" value="ECO:0007669"/>
    <property type="project" value="TreeGrafter"/>
</dbReference>
<reference evidence="6 7" key="1">
    <citation type="submission" date="2016-10" db="EMBL/GenBank/DDBJ databases">
        <authorList>
            <person name="Varghese N."/>
            <person name="Submissions S."/>
        </authorList>
    </citation>
    <scope>NUCLEOTIDE SEQUENCE [LARGE SCALE GENOMIC DNA]</scope>
    <source>
        <strain evidence="6 7">DSM 21822</strain>
    </source>
</reference>
<dbReference type="RefSeq" id="WP_149762382.1">
    <property type="nucleotide sequence ID" value="NZ_BSPE01000060.1"/>
</dbReference>
<keyword evidence="3 6" id="KW-0238">DNA-binding</keyword>
<sequence>MIDLNDLVIFARVAETRSFSEAARRMAMPVSTVSRRVAELEDQLDVRLFERSTRSLRLTDIGMEILEQAQRGAEVNEAVDSIVSHRLSEVRGTLRLSAPPSISENLLAPLIGTFRVSYPAVEVHLIIADRHLDHISEGIDLALRLGPFADSSLVARPVLRYRHRLVASPDYLEGRDAPTHPRELRDHQLLAFAYWSRQHRWILERDGVHETVNFRPRVTMNDFTGLATLLAGGGGIGELPPIVAPALFASGRLVEVMPQWRFATRDLSIVYLGNRNISRPVRMFRDFALQMIPKLAGELPV</sequence>
<dbReference type="SUPFAM" id="SSF46785">
    <property type="entry name" value="Winged helix' DNA-binding domain"/>
    <property type="match status" value="1"/>
</dbReference>
<dbReference type="GO" id="GO:0003700">
    <property type="term" value="F:DNA-binding transcription factor activity"/>
    <property type="evidence" value="ECO:0007669"/>
    <property type="project" value="InterPro"/>
</dbReference>
<accession>A0A1I4D7S2</accession>
<evidence type="ECO:0000256" key="4">
    <source>
        <dbReference type="ARBA" id="ARBA00023163"/>
    </source>
</evidence>
<feature type="domain" description="HTH lysR-type" evidence="5">
    <location>
        <begin position="2"/>
        <end position="59"/>
    </location>
</feature>
<dbReference type="InterPro" id="IPR036390">
    <property type="entry name" value="WH_DNA-bd_sf"/>
</dbReference>
<dbReference type="AlphaFoldDB" id="A0A1I4D7S2"/>
<evidence type="ECO:0000256" key="3">
    <source>
        <dbReference type="ARBA" id="ARBA00023125"/>
    </source>
</evidence>
<organism evidence="6 7">
    <name type="scientific">Neomesorhizobium albiziae</name>
    <dbReference type="NCBI Taxonomy" id="335020"/>
    <lineage>
        <taxon>Bacteria</taxon>
        <taxon>Pseudomonadati</taxon>
        <taxon>Pseudomonadota</taxon>
        <taxon>Alphaproteobacteria</taxon>
        <taxon>Hyphomicrobiales</taxon>
        <taxon>Phyllobacteriaceae</taxon>
        <taxon>Neomesorhizobium</taxon>
    </lineage>
</organism>